<dbReference type="InterPro" id="IPR001841">
    <property type="entry name" value="Znf_RING"/>
</dbReference>
<sequence>MESPMNTEEQQSLNDEDEVIMEMLQEIELAVNEKSINVAQKEEERKSEEAMKSAETKAEQENILKQITELIGERDSLSAILKLQTEEFEQKVTKLDKMRQELLENLKSQEEQHMQQVEQIKLKFQSDLEAKDQLFLELEQRLERQQEHYELDVSCSICLDRWNSTSEHRPVSLRCGHLFGDHCIRSYLQRAYECPQCRGPAQLADLRQIFGRPA</sequence>
<dbReference type="OMA" id="MHTSEEF"/>
<reference evidence="6 7" key="1">
    <citation type="submission" date="2015-08" db="EMBL/GenBank/DDBJ databases">
        <title>Ancestral chromatin configuration constrains chromatin evolution on differentiating sex chromosomes in Drosophila.</title>
        <authorList>
            <person name="Zhou Q."/>
            <person name="Bachtrog D."/>
        </authorList>
    </citation>
    <scope>NUCLEOTIDE SEQUENCE [LARGE SCALE GENOMIC DNA]</scope>
    <source>
        <tissue evidence="6">Whole larvae</tissue>
    </source>
</reference>
<dbReference type="SMART" id="SM00184">
    <property type="entry name" value="RING"/>
    <property type="match status" value="1"/>
</dbReference>
<dbReference type="GO" id="GO:0016567">
    <property type="term" value="P:protein ubiquitination"/>
    <property type="evidence" value="ECO:0007669"/>
    <property type="project" value="InterPro"/>
</dbReference>
<dbReference type="PROSITE" id="PS50089">
    <property type="entry name" value="ZF_RING_2"/>
    <property type="match status" value="1"/>
</dbReference>
<evidence type="ECO:0000313" key="6">
    <source>
        <dbReference type="EMBL" id="ALC43221.1"/>
    </source>
</evidence>
<organism evidence="6 7">
    <name type="scientific">Drosophila busckii</name>
    <name type="common">Fruit fly</name>
    <dbReference type="NCBI Taxonomy" id="30019"/>
    <lineage>
        <taxon>Eukaryota</taxon>
        <taxon>Metazoa</taxon>
        <taxon>Ecdysozoa</taxon>
        <taxon>Arthropoda</taxon>
        <taxon>Hexapoda</taxon>
        <taxon>Insecta</taxon>
        <taxon>Pterygota</taxon>
        <taxon>Neoptera</taxon>
        <taxon>Endopterygota</taxon>
        <taxon>Diptera</taxon>
        <taxon>Brachycera</taxon>
        <taxon>Muscomorpha</taxon>
        <taxon>Ephydroidea</taxon>
        <taxon>Drosophilidae</taxon>
        <taxon>Drosophila</taxon>
    </lineage>
</organism>
<dbReference type="AlphaFoldDB" id="A0A0M4ECP5"/>
<dbReference type="OrthoDB" id="5600418at2759"/>
<dbReference type="InterPro" id="IPR013083">
    <property type="entry name" value="Znf_RING/FYVE/PHD"/>
</dbReference>
<dbReference type="Proteomes" id="UP000494163">
    <property type="component" value="Chromosome 3L"/>
</dbReference>
<dbReference type="InterPro" id="IPR037381">
    <property type="entry name" value="RFWD3"/>
</dbReference>
<dbReference type="PANTHER" id="PTHR16047">
    <property type="entry name" value="RFWD3 PROTEIN"/>
    <property type="match status" value="1"/>
</dbReference>
<dbReference type="SUPFAM" id="SSF57850">
    <property type="entry name" value="RING/U-box"/>
    <property type="match status" value="1"/>
</dbReference>
<keyword evidence="1 3" id="KW-0863">Zinc-finger</keyword>
<evidence type="ECO:0000256" key="1">
    <source>
        <dbReference type="ARBA" id="ARBA00022771"/>
    </source>
</evidence>
<dbReference type="Gene3D" id="3.30.40.10">
    <property type="entry name" value="Zinc/RING finger domain, C3HC4 (zinc finger)"/>
    <property type="match status" value="1"/>
</dbReference>
<evidence type="ECO:0000256" key="4">
    <source>
        <dbReference type="SAM" id="Coils"/>
    </source>
</evidence>
<dbReference type="STRING" id="30019.A0A0M4ECP5"/>
<proteinExistence type="predicted"/>
<dbReference type="PANTHER" id="PTHR16047:SF7">
    <property type="entry name" value="E3 UBIQUITIN-PROTEIN LIGASE RFWD3"/>
    <property type="match status" value="1"/>
</dbReference>
<accession>A0A0M4ECP5</accession>
<dbReference type="GO" id="GO:0005634">
    <property type="term" value="C:nucleus"/>
    <property type="evidence" value="ECO:0007669"/>
    <property type="project" value="InterPro"/>
</dbReference>
<name>A0A0M4ECP5_DROBS</name>
<gene>
    <name evidence="6" type="ORF">Dbus_chr3Lg387</name>
</gene>
<feature type="domain" description="RING-type" evidence="5">
    <location>
        <begin position="155"/>
        <end position="198"/>
    </location>
</feature>
<dbReference type="EMBL" id="CP012525">
    <property type="protein sequence ID" value="ALC43221.1"/>
    <property type="molecule type" value="Genomic_DNA"/>
</dbReference>
<protein>
    <submittedName>
        <fullName evidence="6">CG31807</fullName>
    </submittedName>
</protein>
<evidence type="ECO:0000256" key="2">
    <source>
        <dbReference type="ARBA" id="ARBA00022833"/>
    </source>
</evidence>
<feature type="coiled-coil region" evidence="4">
    <location>
        <begin position="81"/>
        <end position="148"/>
    </location>
</feature>
<keyword evidence="1 3" id="KW-0479">Metal-binding</keyword>
<dbReference type="GO" id="GO:0036297">
    <property type="term" value="P:interstrand cross-link repair"/>
    <property type="evidence" value="ECO:0007669"/>
    <property type="project" value="InterPro"/>
</dbReference>
<dbReference type="GO" id="GO:0004842">
    <property type="term" value="F:ubiquitin-protein transferase activity"/>
    <property type="evidence" value="ECO:0007669"/>
    <property type="project" value="InterPro"/>
</dbReference>
<dbReference type="SMR" id="A0A0M4ECP5"/>
<keyword evidence="7" id="KW-1185">Reference proteome</keyword>
<dbReference type="GO" id="GO:0008270">
    <property type="term" value="F:zinc ion binding"/>
    <property type="evidence" value="ECO:0007669"/>
    <property type="project" value="UniProtKB-KW"/>
</dbReference>
<keyword evidence="4" id="KW-0175">Coiled coil</keyword>
<evidence type="ECO:0000256" key="3">
    <source>
        <dbReference type="PROSITE-ProRule" id="PRU00175"/>
    </source>
</evidence>
<evidence type="ECO:0000259" key="5">
    <source>
        <dbReference type="PROSITE" id="PS50089"/>
    </source>
</evidence>
<evidence type="ECO:0000313" key="7">
    <source>
        <dbReference type="Proteomes" id="UP000494163"/>
    </source>
</evidence>
<keyword evidence="2" id="KW-0862">Zinc</keyword>
<dbReference type="Pfam" id="PF13639">
    <property type="entry name" value="zf-RING_2"/>
    <property type="match status" value="1"/>
</dbReference>